<accession>A4U0J4</accession>
<dbReference type="AlphaFoldDB" id="A4U0J4"/>
<comment type="catalytic activity">
    <reaction evidence="3 4">
        <text>an acyl phosphate + H2O = a carboxylate + phosphate + H(+)</text>
        <dbReference type="Rhea" id="RHEA:14965"/>
        <dbReference type="ChEBI" id="CHEBI:15377"/>
        <dbReference type="ChEBI" id="CHEBI:15378"/>
        <dbReference type="ChEBI" id="CHEBI:29067"/>
        <dbReference type="ChEBI" id="CHEBI:43474"/>
        <dbReference type="ChEBI" id="CHEBI:59918"/>
        <dbReference type="EC" id="3.6.1.7"/>
    </reaction>
</comment>
<name>A4U0J4_9PROT</name>
<feature type="active site" evidence="4">
    <location>
        <position position="21"/>
    </location>
</feature>
<sequence>MTMIDCKHVLISGRVQGVWYRGWTVQQAQALNLAGWVRNLSDGRVEAVFHGPVERVRAMIEACRQGPPAACVDRIDIDQWTEAPPPGFHQRPTL</sequence>
<dbReference type="InterPro" id="IPR017968">
    <property type="entry name" value="Acylphosphatase_CS"/>
</dbReference>
<dbReference type="EC" id="3.6.1.7" evidence="2 4"/>
<dbReference type="PANTHER" id="PTHR47268">
    <property type="entry name" value="ACYLPHOSPHATASE"/>
    <property type="match status" value="1"/>
</dbReference>
<evidence type="ECO:0000256" key="5">
    <source>
        <dbReference type="RuleBase" id="RU004168"/>
    </source>
</evidence>
<feature type="active site" evidence="4">
    <location>
        <position position="39"/>
    </location>
</feature>
<organism evidence="7">
    <name type="scientific">Magnetospirillum gryphiswaldense</name>
    <dbReference type="NCBI Taxonomy" id="55518"/>
    <lineage>
        <taxon>Bacteria</taxon>
        <taxon>Pseudomonadati</taxon>
        <taxon>Pseudomonadota</taxon>
        <taxon>Alphaproteobacteria</taxon>
        <taxon>Rhodospirillales</taxon>
        <taxon>Rhodospirillaceae</taxon>
        <taxon>Magnetospirillum</taxon>
    </lineage>
</organism>
<dbReference type="Pfam" id="PF00708">
    <property type="entry name" value="Acylphosphatase"/>
    <property type="match status" value="1"/>
</dbReference>
<evidence type="ECO:0000256" key="3">
    <source>
        <dbReference type="ARBA" id="ARBA00047645"/>
    </source>
</evidence>
<proteinExistence type="inferred from homology"/>
<evidence type="ECO:0000256" key="2">
    <source>
        <dbReference type="ARBA" id="ARBA00012150"/>
    </source>
</evidence>
<dbReference type="InterPro" id="IPR020456">
    <property type="entry name" value="Acylphosphatase"/>
</dbReference>
<dbReference type="InterPro" id="IPR001792">
    <property type="entry name" value="Acylphosphatase-like_dom"/>
</dbReference>
<dbReference type="PROSITE" id="PS51160">
    <property type="entry name" value="ACYLPHOSPHATASE_3"/>
    <property type="match status" value="1"/>
</dbReference>
<comment type="similarity">
    <text evidence="1 5">Belongs to the acylphosphatase family.</text>
</comment>
<evidence type="ECO:0000259" key="6">
    <source>
        <dbReference type="PROSITE" id="PS51160"/>
    </source>
</evidence>
<dbReference type="InterPro" id="IPR036046">
    <property type="entry name" value="Acylphosphatase-like_dom_sf"/>
</dbReference>
<evidence type="ECO:0000256" key="1">
    <source>
        <dbReference type="ARBA" id="ARBA00005614"/>
    </source>
</evidence>
<gene>
    <name evidence="7" type="ORF">MGR_1293</name>
</gene>
<dbReference type="Gene3D" id="3.30.70.100">
    <property type="match status" value="1"/>
</dbReference>
<dbReference type="PANTHER" id="PTHR47268:SF4">
    <property type="entry name" value="ACYLPHOSPHATASE"/>
    <property type="match status" value="1"/>
</dbReference>
<dbReference type="PROSITE" id="PS00151">
    <property type="entry name" value="ACYLPHOSPHATASE_2"/>
    <property type="match status" value="1"/>
</dbReference>
<dbReference type="SUPFAM" id="SSF54975">
    <property type="entry name" value="Acylphosphatase/BLUF domain-like"/>
    <property type="match status" value="1"/>
</dbReference>
<protein>
    <recommendedName>
        <fullName evidence="2 4">acylphosphatase</fullName>
        <ecNumber evidence="2 4">3.6.1.7</ecNumber>
    </recommendedName>
</protein>
<dbReference type="PRINTS" id="PR00112">
    <property type="entry name" value="ACYLPHPHTASE"/>
</dbReference>
<dbReference type="GO" id="GO:0003998">
    <property type="term" value="F:acylphosphatase activity"/>
    <property type="evidence" value="ECO:0007669"/>
    <property type="project" value="UniProtKB-EC"/>
</dbReference>
<evidence type="ECO:0000313" key="7">
    <source>
        <dbReference type="EMBL" id="CAM76401.1"/>
    </source>
</evidence>
<feature type="domain" description="Acylphosphatase-like" evidence="6">
    <location>
        <begin position="6"/>
        <end position="92"/>
    </location>
</feature>
<keyword evidence="4" id="KW-0378">Hydrolase</keyword>
<dbReference type="EMBL" id="CU459003">
    <property type="protein sequence ID" value="CAM76401.1"/>
    <property type="molecule type" value="Genomic_DNA"/>
</dbReference>
<reference evidence="7" key="1">
    <citation type="journal article" date="2007" name="J. Bacteriol.">
        <title>Comparative genome analysis of four magnetotactic bacteria reveals a complex set of group-specific genes implicated in magnetosome biomineralization and function.</title>
        <authorList>
            <person name="Richter M."/>
            <person name="Kube M."/>
            <person name="Bazylinski D.A."/>
            <person name="Lombardot T."/>
            <person name="Gloeckner F.O."/>
            <person name="Reinhardt R."/>
            <person name="Schueler D."/>
        </authorList>
    </citation>
    <scope>NUCLEOTIDE SEQUENCE</scope>
    <source>
        <strain evidence="7">MSR-1</strain>
    </source>
</reference>
<evidence type="ECO:0000256" key="4">
    <source>
        <dbReference type="PROSITE-ProRule" id="PRU00520"/>
    </source>
</evidence>